<evidence type="ECO:0000313" key="1">
    <source>
        <dbReference type="EMBL" id="GEN10855.1"/>
    </source>
</evidence>
<proteinExistence type="predicted"/>
<name>A0A511T9J4_MYXFU</name>
<dbReference type="RefSeq" id="WP_046716912.1">
    <property type="nucleotide sequence ID" value="NZ_BJXR01000040.1"/>
</dbReference>
<dbReference type="EMBL" id="FOIB01000012">
    <property type="protein sequence ID" value="SEU37426.1"/>
    <property type="molecule type" value="Genomic_DNA"/>
</dbReference>
<protein>
    <recommendedName>
        <fullName evidence="5">STAS/SEC14 domain-containing protein</fullName>
    </recommendedName>
</protein>
<keyword evidence="3" id="KW-1185">Reference proteome</keyword>
<evidence type="ECO:0000313" key="3">
    <source>
        <dbReference type="Proteomes" id="UP000183760"/>
    </source>
</evidence>
<dbReference type="AlphaFoldDB" id="A0A511T9J4"/>
<sequence>MFRIDVDNAHAIVGFVLEGYIRVPEMEAFVTELERATDSLAGQDIKILADLRAFRPASPEAANMIRRVQEYGLRSGVVRVAELVESEIVALQLNRVAQNSRTDRILRRFWEESPARLWLIQGDAAEPPQPRP</sequence>
<gene>
    <name evidence="1" type="ORF">MFU01_58920</name>
    <name evidence="2" type="ORF">SAMN05443572_11296</name>
</gene>
<dbReference type="OrthoDB" id="5513923at2"/>
<dbReference type="EMBL" id="BJXR01000040">
    <property type="protein sequence ID" value="GEN10855.1"/>
    <property type="molecule type" value="Genomic_DNA"/>
</dbReference>
<comment type="caution">
    <text evidence="1">The sequence shown here is derived from an EMBL/GenBank/DDBJ whole genome shotgun (WGS) entry which is preliminary data.</text>
</comment>
<dbReference type="Proteomes" id="UP000321514">
    <property type="component" value="Unassembled WGS sequence"/>
</dbReference>
<organism evidence="1 4">
    <name type="scientific">Myxococcus fulvus</name>
    <dbReference type="NCBI Taxonomy" id="33"/>
    <lineage>
        <taxon>Bacteria</taxon>
        <taxon>Pseudomonadati</taxon>
        <taxon>Myxococcota</taxon>
        <taxon>Myxococcia</taxon>
        <taxon>Myxococcales</taxon>
        <taxon>Cystobacterineae</taxon>
        <taxon>Myxococcaceae</taxon>
        <taxon>Myxococcus</taxon>
    </lineage>
</organism>
<evidence type="ECO:0000313" key="2">
    <source>
        <dbReference type="EMBL" id="SEU37426.1"/>
    </source>
</evidence>
<reference evidence="1 4" key="2">
    <citation type="submission" date="2019-07" db="EMBL/GenBank/DDBJ databases">
        <title>Whole genome shotgun sequence of Myxococcus fulvus NBRC 100333.</title>
        <authorList>
            <person name="Hosoyama A."/>
            <person name="Uohara A."/>
            <person name="Ohji S."/>
            <person name="Ichikawa N."/>
        </authorList>
    </citation>
    <scope>NUCLEOTIDE SEQUENCE [LARGE SCALE GENOMIC DNA]</scope>
    <source>
        <strain evidence="1 4">NBRC 100333</strain>
    </source>
</reference>
<reference evidence="2 3" key="1">
    <citation type="submission" date="2016-10" db="EMBL/GenBank/DDBJ databases">
        <authorList>
            <person name="Varghese N."/>
            <person name="Submissions S."/>
        </authorList>
    </citation>
    <scope>NUCLEOTIDE SEQUENCE [LARGE SCALE GENOMIC DNA]</scope>
    <source>
        <strain evidence="2 3">DSM 16525</strain>
    </source>
</reference>
<evidence type="ECO:0008006" key="5">
    <source>
        <dbReference type="Google" id="ProtNLM"/>
    </source>
</evidence>
<dbReference type="STRING" id="1334629.MFUL124B02_41130"/>
<dbReference type="Proteomes" id="UP000183760">
    <property type="component" value="Unassembled WGS sequence"/>
</dbReference>
<accession>A0A511T9J4</accession>
<evidence type="ECO:0000313" key="4">
    <source>
        <dbReference type="Proteomes" id="UP000321514"/>
    </source>
</evidence>